<evidence type="ECO:0000313" key="11">
    <source>
        <dbReference type="EMBL" id="QDY71518.1"/>
    </source>
</evidence>
<feature type="transmembrane region" description="Helical" evidence="9">
    <location>
        <begin position="148"/>
        <end position="168"/>
    </location>
</feature>
<dbReference type="PANTHER" id="PTHR35011:SF11">
    <property type="entry name" value="TRAP TRANSPORTER SMALL PERMEASE PROTEIN"/>
    <property type="match status" value="1"/>
</dbReference>
<feature type="domain" description="Tripartite ATP-independent periplasmic transporters DctQ component" evidence="10">
    <location>
        <begin position="44"/>
        <end position="172"/>
    </location>
</feature>
<evidence type="ECO:0000256" key="3">
    <source>
        <dbReference type="ARBA" id="ARBA00022475"/>
    </source>
</evidence>
<protein>
    <recommendedName>
        <fullName evidence="9">TRAP transporter small permease protein</fullName>
    </recommendedName>
</protein>
<comment type="subcellular location">
    <subcellularLocation>
        <location evidence="1 9">Cell inner membrane</location>
        <topology evidence="1 9">Multi-pass membrane protein</topology>
    </subcellularLocation>
</comment>
<comment type="similarity">
    <text evidence="8 9">Belongs to the TRAP transporter small permease family.</text>
</comment>
<organism evidence="11 12">
    <name type="scientific">Qingshengfaniella alkalisoli</name>
    <dbReference type="NCBI Taxonomy" id="2599296"/>
    <lineage>
        <taxon>Bacteria</taxon>
        <taxon>Pseudomonadati</taxon>
        <taxon>Pseudomonadota</taxon>
        <taxon>Alphaproteobacteria</taxon>
        <taxon>Rhodobacterales</taxon>
        <taxon>Paracoccaceae</taxon>
        <taxon>Qingshengfaniella</taxon>
    </lineage>
</organism>
<feature type="transmembrane region" description="Helical" evidence="9">
    <location>
        <begin position="68"/>
        <end position="86"/>
    </location>
</feature>
<reference evidence="11 12" key="1">
    <citation type="submission" date="2019-07" db="EMBL/GenBank/DDBJ databases">
        <title>Litoreibacter alkalisoli sp. nov., isolated from saline-alkaline soil.</title>
        <authorList>
            <person name="Wang S."/>
            <person name="Xu L."/>
            <person name="Xing Y.-T."/>
            <person name="Sun J.-Q."/>
        </authorList>
    </citation>
    <scope>NUCLEOTIDE SEQUENCE [LARGE SCALE GENOMIC DNA]</scope>
    <source>
        <strain evidence="11 12">LN3S51</strain>
        <plasmid evidence="11 12">unnamed4</plasmid>
    </source>
</reference>
<dbReference type="Pfam" id="PF04290">
    <property type="entry name" value="DctQ"/>
    <property type="match status" value="1"/>
</dbReference>
<feature type="transmembrane region" description="Helical" evidence="9">
    <location>
        <begin position="107"/>
        <end position="128"/>
    </location>
</feature>
<feature type="transmembrane region" description="Helical" evidence="9">
    <location>
        <begin position="38"/>
        <end position="56"/>
    </location>
</feature>
<dbReference type="Proteomes" id="UP000318483">
    <property type="component" value="Plasmid unnamed4"/>
</dbReference>
<keyword evidence="12" id="KW-1185">Reference proteome</keyword>
<keyword evidence="6 9" id="KW-1133">Transmembrane helix</keyword>
<comment type="subunit">
    <text evidence="9">The complex comprises the extracytoplasmic solute receptor protein and the two transmembrane proteins.</text>
</comment>
<keyword evidence="5 9" id="KW-0812">Transmembrane</keyword>
<dbReference type="InterPro" id="IPR007387">
    <property type="entry name" value="TRAP_DctQ"/>
</dbReference>
<geneLocation type="plasmid" evidence="11 12">
    <name>unnamed4</name>
</geneLocation>
<proteinExistence type="inferred from homology"/>
<evidence type="ECO:0000256" key="6">
    <source>
        <dbReference type="ARBA" id="ARBA00022989"/>
    </source>
</evidence>
<comment type="function">
    <text evidence="9">Part of the tripartite ATP-independent periplasmic (TRAP) transport system.</text>
</comment>
<evidence type="ECO:0000256" key="4">
    <source>
        <dbReference type="ARBA" id="ARBA00022519"/>
    </source>
</evidence>
<keyword evidence="11" id="KW-0614">Plasmid</keyword>
<keyword evidence="4 9" id="KW-0997">Cell inner membrane</keyword>
<evidence type="ECO:0000256" key="7">
    <source>
        <dbReference type="ARBA" id="ARBA00023136"/>
    </source>
</evidence>
<evidence type="ECO:0000256" key="1">
    <source>
        <dbReference type="ARBA" id="ARBA00004429"/>
    </source>
</evidence>
<keyword evidence="7 9" id="KW-0472">Membrane</keyword>
<dbReference type="PANTHER" id="PTHR35011">
    <property type="entry name" value="2,3-DIKETO-L-GULONATE TRAP TRANSPORTER SMALL PERMEASE PROTEIN YIAM"/>
    <property type="match status" value="1"/>
</dbReference>
<dbReference type="EMBL" id="CP042265">
    <property type="protein sequence ID" value="QDY71518.1"/>
    <property type="molecule type" value="Genomic_DNA"/>
</dbReference>
<keyword evidence="3" id="KW-1003">Cell membrane</keyword>
<gene>
    <name evidence="11" type="ORF">FPZ52_17745</name>
</gene>
<dbReference type="AlphaFoldDB" id="A0A5B8J487"/>
<evidence type="ECO:0000256" key="9">
    <source>
        <dbReference type="RuleBase" id="RU369079"/>
    </source>
</evidence>
<dbReference type="GO" id="GO:0015740">
    <property type="term" value="P:C4-dicarboxylate transport"/>
    <property type="evidence" value="ECO:0007669"/>
    <property type="project" value="TreeGrafter"/>
</dbReference>
<dbReference type="OrthoDB" id="4964541at2"/>
<dbReference type="GO" id="GO:0022857">
    <property type="term" value="F:transmembrane transporter activity"/>
    <property type="evidence" value="ECO:0007669"/>
    <property type="project" value="UniProtKB-UniRule"/>
</dbReference>
<dbReference type="KEGG" id="lit:FPZ52_17745"/>
<dbReference type="GO" id="GO:0005886">
    <property type="term" value="C:plasma membrane"/>
    <property type="evidence" value="ECO:0007669"/>
    <property type="project" value="UniProtKB-SubCell"/>
</dbReference>
<evidence type="ECO:0000256" key="8">
    <source>
        <dbReference type="ARBA" id="ARBA00038436"/>
    </source>
</evidence>
<name>A0A5B8J487_9RHOB</name>
<dbReference type="RefSeq" id="WP_146366932.1">
    <property type="nucleotide sequence ID" value="NZ_CP042265.1"/>
</dbReference>
<evidence type="ECO:0000313" key="12">
    <source>
        <dbReference type="Proteomes" id="UP000318483"/>
    </source>
</evidence>
<keyword evidence="2 9" id="KW-0813">Transport</keyword>
<evidence type="ECO:0000256" key="2">
    <source>
        <dbReference type="ARBA" id="ARBA00022448"/>
    </source>
</evidence>
<accession>A0A5B8J487</accession>
<evidence type="ECO:0000256" key="5">
    <source>
        <dbReference type="ARBA" id="ARBA00022692"/>
    </source>
</evidence>
<sequence length="197" mass="22426">MAGHTTDEGRAGDARPDITFADEGVDISDFRIWDLPGLIALWGLAIIVFLQFFTRYVLNDSLAWTEEIARYVLILVAFLGAISVTRKGTHIFLEFFYRYLSPVAGKWMSVAMEFVSTVFWGYLAWQAVLLAQKTKTKMASAEIPKSLVYWSVAASLGVMTLFCIYWLLRKIRQDPDDVIRELEEHSLHDLHESGPQT</sequence>
<dbReference type="InterPro" id="IPR055348">
    <property type="entry name" value="DctQ"/>
</dbReference>
<evidence type="ECO:0000259" key="10">
    <source>
        <dbReference type="Pfam" id="PF04290"/>
    </source>
</evidence>